<name>A0A670Z1G5_PSETE</name>
<dbReference type="Ensembl" id="ENSPTXT00000018424.1">
    <property type="protein sequence ID" value="ENSPTXP00000017887.1"/>
    <property type="gene ID" value="ENSPTXG00000012290.1"/>
</dbReference>
<proteinExistence type="predicted"/>
<organism evidence="2 3">
    <name type="scientific">Pseudonaja textilis</name>
    <name type="common">Eastern brown snake</name>
    <dbReference type="NCBI Taxonomy" id="8673"/>
    <lineage>
        <taxon>Eukaryota</taxon>
        <taxon>Metazoa</taxon>
        <taxon>Chordata</taxon>
        <taxon>Craniata</taxon>
        <taxon>Vertebrata</taxon>
        <taxon>Euteleostomi</taxon>
        <taxon>Lepidosauria</taxon>
        <taxon>Squamata</taxon>
        <taxon>Bifurcata</taxon>
        <taxon>Unidentata</taxon>
        <taxon>Episquamata</taxon>
        <taxon>Toxicofera</taxon>
        <taxon>Serpentes</taxon>
        <taxon>Colubroidea</taxon>
        <taxon>Elapidae</taxon>
        <taxon>Hydrophiinae</taxon>
        <taxon>Pseudonaja</taxon>
    </lineage>
</organism>
<reference evidence="2" key="2">
    <citation type="submission" date="2025-09" db="UniProtKB">
        <authorList>
            <consortium name="Ensembl"/>
        </authorList>
    </citation>
    <scope>IDENTIFICATION</scope>
</reference>
<dbReference type="Proteomes" id="UP000472273">
    <property type="component" value="Unplaced"/>
</dbReference>
<accession>A0A670Z1G5</accession>
<evidence type="ECO:0000313" key="2">
    <source>
        <dbReference type="Ensembl" id="ENSPTXP00000017887.1"/>
    </source>
</evidence>
<feature type="chain" id="PRO_5025357372" evidence="1">
    <location>
        <begin position="22"/>
        <end position="49"/>
    </location>
</feature>
<feature type="signal peptide" evidence="1">
    <location>
        <begin position="1"/>
        <end position="21"/>
    </location>
</feature>
<sequence>FASGINMLLILFPCLLFVADARDTEQLKQNNITHILSIHDSARPMLEVG</sequence>
<dbReference type="AlphaFoldDB" id="A0A670Z1G5"/>
<evidence type="ECO:0000256" key="1">
    <source>
        <dbReference type="SAM" id="SignalP"/>
    </source>
</evidence>
<evidence type="ECO:0000313" key="3">
    <source>
        <dbReference type="Proteomes" id="UP000472273"/>
    </source>
</evidence>
<keyword evidence="1" id="KW-0732">Signal</keyword>
<reference evidence="2" key="1">
    <citation type="submission" date="2025-08" db="UniProtKB">
        <authorList>
            <consortium name="Ensembl"/>
        </authorList>
    </citation>
    <scope>IDENTIFICATION</scope>
</reference>
<keyword evidence="3" id="KW-1185">Reference proteome</keyword>
<protein>
    <submittedName>
        <fullName evidence="2">Uncharacterized protein</fullName>
    </submittedName>
</protein>